<dbReference type="InterPro" id="IPR009097">
    <property type="entry name" value="Cyclic_Pdiesterase"/>
</dbReference>
<dbReference type="GO" id="GO:0016874">
    <property type="term" value="F:ligase activity"/>
    <property type="evidence" value="ECO:0007669"/>
    <property type="project" value="UniProtKB-KW"/>
</dbReference>
<comment type="caution">
    <text evidence="1">The sequence shown here is derived from an EMBL/GenBank/DDBJ whole genome shotgun (WGS) entry which is preliminary data.</text>
</comment>
<gene>
    <name evidence="1" type="ORF">RWH43_10745</name>
</gene>
<dbReference type="SUPFAM" id="SSF55144">
    <property type="entry name" value="LigT-like"/>
    <property type="match status" value="1"/>
</dbReference>
<dbReference type="Pfam" id="PF13563">
    <property type="entry name" value="2_5_RNA_ligase2"/>
    <property type="match status" value="1"/>
</dbReference>
<organism evidence="1 2">
    <name type="scientific">Microbacterium algihabitans</name>
    <dbReference type="NCBI Taxonomy" id="3075992"/>
    <lineage>
        <taxon>Bacteria</taxon>
        <taxon>Bacillati</taxon>
        <taxon>Actinomycetota</taxon>
        <taxon>Actinomycetes</taxon>
        <taxon>Micrococcales</taxon>
        <taxon>Microbacteriaceae</taxon>
        <taxon>Microbacterium</taxon>
    </lineage>
</organism>
<dbReference type="Proteomes" id="UP001256673">
    <property type="component" value="Unassembled WGS sequence"/>
</dbReference>
<sequence length="196" mass="22337">MSTPYMTEPVQLESLQGQQYVVLRPDESVAALYRSEQSTVLARLPDGTPHPNTGHVTLRGFFEPERVHVLREFVASWASSQPPIELSVDAIDGFPPPFQVLVARLERTSSLTGAYRRLTEVLDATDFRRIGELPLEEWIFHLSLAYARSLDERAWAEQLEASRREVPSRPCELVFSVDFVWYDGDGEHIDTLPLRQ</sequence>
<keyword evidence="1" id="KW-0436">Ligase</keyword>
<keyword evidence="2" id="KW-1185">Reference proteome</keyword>
<proteinExistence type="predicted"/>
<dbReference type="EMBL" id="JAWDIU010000003">
    <property type="protein sequence ID" value="MDU0327232.1"/>
    <property type="molecule type" value="Genomic_DNA"/>
</dbReference>
<protein>
    <submittedName>
        <fullName evidence="1">2'-5' RNA ligase family protein</fullName>
    </submittedName>
</protein>
<reference evidence="1 2" key="1">
    <citation type="submission" date="2023-09" db="EMBL/GenBank/DDBJ databases">
        <title>Microbacterium fusihabitans sp. nov., Microbacterium phycihabitans sp. nov., and Microbacterium cervinum sp. nov., isolated from dried seaweeds of beach.</title>
        <authorList>
            <person name="Lee S.D."/>
        </authorList>
    </citation>
    <scope>NUCLEOTIDE SEQUENCE [LARGE SCALE GENOMIC DNA]</scope>
    <source>
        <strain evidence="1 2">KSW2-21</strain>
    </source>
</reference>
<dbReference type="Gene3D" id="3.90.1140.10">
    <property type="entry name" value="Cyclic phosphodiesterase"/>
    <property type="match status" value="1"/>
</dbReference>
<evidence type="ECO:0000313" key="2">
    <source>
        <dbReference type="Proteomes" id="UP001256673"/>
    </source>
</evidence>
<accession>A0ABU3RWI3</accession>
<dbReference type="RefSeq" id="WP_316001477.1">
    <property type="nucleotide sequence ID" value="NZ_JAWDIU010000003.1"/>
</dbReference>
<evidence type="ECO:0000313" key="1">
    <source>
        <dbReference type="EMBL" id="MDU0327232.1"/>
    </source>
</evidence>
<name>A0ABU3RWI3_9MICO</name>